<keyword evidence="3" id="KW-1185">Reference proteome</keyword>
<dbReference type="SUPFAM" id="SSF82549">
    <property type="entry name" value="DAK1/DegV-like"/>
    <property type="match status" value="1"/>
</dbReference>
<evidence type="ECO:0000313" key="2">
    <source>
        <dbReference type="EMBL" id="GAA4793395.1"/>
    </source>
</evidence>
<dbReference type="PANTHER" id="PTHR33434">
    <property type="entry name" value="DEGV DOMAIN-CONTAINING PROTEIN DR_1986-RELATED"/>
    <property type="match status" value="1"/>
</dbReference>
<dbReference type="PROSITE" id="PS51482">
    <property type="entry name" value="DEGV"/>
    <property type="match status" value="1"/>
</dbReference>
<reference evidence="3" key="1">
    <citation type="journal article" date="2019" name="Int. J. Syst. Evol. Microbiol.">
        <title>The Global Catalogue of Microorganisms (GCM) 10K type strain sequencing project: providing services to taxonomists for standard genome sequencing and annotation.</title>
        <authorList>
            <consortium name="The Broad Institute Genomics Platform"/>
            <consortium name="The Broad Institute Genome Sequencing Center for Infectious Disease"/>
            <person name="Wu L."/>
            <person name="Ma J."/>
        </authorList>
    </citation>
    <scope>NUCLEOTIDE SEQUENCE [LARGE SCALE GENOMIC DNA]</scope>
    <source>
        <strain evidence="3">JCM 18541</strain>
    </source>
</reference>
<comment type="caution">
    <text evidence="2">The sequence shown here is derived from an EMBL/GenBank/DDBJ whole genome shotgun (WGS) entry which is preliminary data.</text>
</comment>
<dbReference type="Pfam" id="PF02645">
    <property type="entry name" value="DegV"/>
    <property type="match status" value="1"/>
</dbReference>
<accession>A0ABP9BBV0</accession>
<evidence type="ECO:0000256" key="1">
    <source>
        <dbReference type="ARBA" id="ARBA00023121"/>
    </source>
</evidence>
<keyword evidence="1" id="KW-0446">Lipid-binding</keyword>
<dbReference type="RefSeq" id="WP_345445265.1">
    <property type="nucleotide sequence ID" value="NZ_BAABKP010000001.1"/>
</dbReference>
<proteinExistence type="predicted"/>
<dbReference type="Gene3D" id="3.40.50.10170">
    <property type="match status" value="1"/>
</dbReference>
<dbReference type="InterPro" id="IPR043168">
    <property type="entry name" value="DegV_C"/>
</dbReference>
<dbReference type="PANTHER" id="PTHR33434:SF2">
    <property type="entry name" value="FATTY ACID-BINDING PROTEIN TM_1468"/>
    <property type="match status" value="1"/>
</dbReference>
<gene>
    <name evidence="2" type="ORF">GCM10023352_10070</name>
</gene>
<organism evidence="2 3">
    <name type="scientific">Rothia endophytica</name>
    <dbReference type="NCBI Taxonomy" id="1324766"/>
    <lineage>
        <taxon>Bacteria</taxon>
        <taxon>Bacillati</taxon>
        <taxon>Actinomycetota</taxon>
        <taxon>Actinomycetes</taxon>
        <taxon>Micrococcales</taxon>
        <taxon>Micrococcaceae</taxon>
        <taxon>Rothia</taxon>
    </lineage>
</organism>
<protein>
    <submittedName>
        <fullName evidence="2">DegV family protein</fullName>
    </submittedName>
</protein>
<dbReference type="Gene3D" id="3.30.1180.10">
    <property type="match status" value="1"/>
</dbReference>
<dbReference type="InterPro" id="IPR003797">
    <property type="entry name" value="DegV"/>
</dbReference>
<name>A0ABP9BBV0_9MICC</name>
<dbReference type="EMBL" id="BAABKP010000001">
    <property type="protein sequence ID" value="GAA4793395.1"/>
    <property type="molecule type" value="Genomic_DNA"/>
</dbReference>
<dbReference type="Proteomes" id="UP001500187">
    <property type="component" value="Unassembled WGS sequence"/>
</dbReference>
<evidence type="ECO:0000313" key="3">
    <source>
        <dbReference type="Proteomes" id="UP001500187"/>
    </source>
</evidence>
<dbReference type="InterPro" id="IPR050270">
    <property type="entry name" value="DegV_domain_contain"/>
</dbReference>
<dbReference type="NCBIfam" id="TIGR00762">
    <property type="entry name" value="DegV"/>
    <property type="match status" value="1"/>
</dbReference>
<sequence length="295" mass="30832">MRSIAIVTDSSAALPADFFAEATVSGGLAQVDLPVSIAGQPLEGLSSAEIDAAIVTAHVQGEQVTTSGASPGELIEVYERLASEGYAGIISIHLSGALSGTCDAARVAADLVQLPVAVIDSENLAMALGQVVINLYRFTENTDDLETAVEVAEDLCAAVKLFFFIPTLDALKRGGRVAPALAMVAQMFQIRPVATVLDGKLIYLERPRTTPKAIERLTELTLDFSAEQAKGSHRFAAGVPAPTGRVVAVHYCGNLLQAQEFQRSLGEPAEDAELLPLPPVLSAHSGLGALAAVVY</sequence>